<sequence>MPDVGVVCNDLDRFKGIMDQFWISYRRKQDEEGRDALVATHAVAEKDAIMQNRMLRVLFAAFLDVFCESMPSNIRDYVKNEISVMLVKLNVVPGLVFSEEFLSVRRTFAGVVSTVIKNCFVSDPNVDSRISIERCGALSSRYHSDFEEIEQIGSGGFGTVWKVKCLVDRCYYAIKKIPLKSNNAALTAKLLNEVHLLASLQHENIVRYHTGWLELYREEDPTSSHTAQSSKTVVITEVNDDDADAFESSEQSATVPPNSKRSADTATPTNVQPSSSDKSSSTTGPVESDHVTSDLSVQPTQQSVQLFNIMDPNLQNVYRPEILIQMELCTSNLERHLKKRNSRIRDMGLGELSVDGAFNRELAIQMLSAIEFLHQKNVIHRDIKPSNIFLKHHGEKIRFLLGDFGLACEHNETANQANISKPGTSDAVSFVVKHTSGTGTKTYAAQEQLKSSTYGPAVDIFAAGMVLFEAYQIFYTGMEKVHAFDIVRNRKSKREFVNSFPAFARNWPSVANRVFKMTSPDPSRRPTASELVQEYLHVEAKTVDDLKTIIRNQNAQLAAAHKLIQELQERQRFCVSKCSKCNESSA</sequence>
<protein>
    <recommendedName>
        <fullName evidence="1">non-specific serine/threonine protein kinase</fullName>
        <ecNumber evidence="1">2.7.11.1</ecNumber>
    </recommendedName>
</protein>
<keyword evidence="2" id="KW-0723">Serine/threonine-protein kinase</keyword>
<dbReference type="PANTHER" id="PTHR11042:SF160">
    <property type="entry name" value="EUKARYOTIC TRANSLATION INITIATION FACTOR 2-ALPHA KINASE 1"/>
    <property type="match status" value="1"/>
</dbReference>
<comment type="catalytic activity">
    <reaction evidence="10">
        <text>L-seryl-[protein] + ATP = O-phospho-L-seryl-[protein] + ADP + H(+)</text>
        <dbReference type="Rhea" id="RHEA:17989"/>
        <dbReference type="Rhea" id="RHEA-COMP:9863"/>
        <dbReference type="Rhea" id="RHEA-COMP:11604"/>
        <dbReference type="ChEBI" id="CHEBI:15378"/>
        <dbReference type="ChEBI" id="CHEBI:29999"/>
        <dbReference type="ChEBI" id="CHEBI:30616"/>
        <dbReference type="ChEBI" id="CHEBI:83421"/>
        <dbReference type="ChEBI" id="CHEBI:456216"/>
        <dbReference type="EC" id="2.7.11.1"/>
    </reaction>
    <physiologicalReaction direction="left-to-right" evidence="10">
        <dbReference type="Rhea" id="RHEA:17990"/>
    </physiologicalReaction>
</comment>
<comment type="similarity">
    <text evidence="8">Belongs to the protein kinase superfamily. Ser/Thr protein kinase family. GCN2 subfamily.</text>
</comment>
<dbReference type="GO" id="GO:0005524">
    <property type="term" value="F:ATP binding"/>
    <property type="evidence" value="ECO:0007669"/>
    <property type="project" value="UniProtKB-UniRule"/>
</dbReference>
<evidence type="ECO:0000256" key="10">
    <source>
        <dbReference type="ARBA" id="ARBA00048977"/>
    </source>
</evidence>
<keyword evidence="4 11" id="KW-0547">Nucleotide-binding</keyword>
<dbReference type="PROSITE" id="PS00107">
    <property type="entry name" value="PROTEIN_KINASE_ATP"/>
    <property type="match status" value="1"/>
</dbReference>
<comment type="catalytic activity">
    <reaction evidence="9">
        <text>L-threonyl-[protein] + ATP = O-phospho-L-threonyl-[protein] + ADP + H(+)</text>
        <dbReference type="Rhea" id="RHEA:46608"/>
        <dbReference type="Rhea" id="RHEA-COMP:11060"/>
        <dbReference type="Rhea" id="RHEA-COMP:11605"/>
        <dbReference type="ChEBI" id="CHEBI:15378"/>
        <dbReference type="ChEBI" id="CHEBI:30013"/>
        <dbReference type="ChEBI" id="CHEBI:30616"/>
        <dbReference type="ChEBI" id="CHEBI:61977"/>
        <dbReference type="ChEBI" id="CHEBI:456216"/>
        <dbReference type="EC" id="2.7.11.1"/>
    </reaction>
    <physiologicalReaction direction="left-to-right" evidence="9">
        <dbReference type="Rhea" id="RHEA:46609"/>
    </physiologicalReaction>
</comment>
<evidence type="ECO:0000259" key="13">
    <source>
        <dbReference type="PROSITE" id="PS50011"/>
    </source>
</evidence>
<keyword evidence="6 11" id="KW-0067">ATP-binding</keyword>
<dbReference type="InterPro" id="IPR000719">
    <property type="entry name" value="Prot_kinase_dom"/>
</dbReference>
<evidence type="ECO:0000313" key="14">
    <source>
        <dbReference type="EMBL" id="RCN40691.1"/>
    </source>
</evidence>
<name>A0A368G8F2_ANCCA</name>
<dbReference type="STRING" id="29170.A0A368G8F2"/>
<evidence type="ECO:0000256" key="1">
    <source>
        <dbReference type="ARBA" id="ARBA00012513"/>
    </source>
</evidence>
<reference evidence="14 15" key="1">
    <citation type="submission" date="2014-10" db="EMBL/GenBank/DDBJ databases">
        <title>Draft genome of the hookworm Ancylostoma caninum.</title>
        <authorList>
            <person name="Mitreva M."/>
        </authorList>
    </citation>
    <scope>NUCLEOTIDE SEQUENCE [LARGE SCALE GENOMIC DNA]</scope>
    <source>
        <strain evidence="14 15">Baltimore</strain>
    </source>
</reference>
<dbReference type="GO" id="GO:0017148">
    <property type="term" value="P:negative regulation of translation"/>
    <property type="evidence" value="ECO:0007669"/>
    <property type="project" value="UniProtKB-KW"/>
</dbReference>
<evidence type="ECO:0000256" key="2">
    <source>
        <dbReference type="ARBA" id="ARBA00022527"/>
    </source>
</evidence>
<evidence type="ECO:0000256" key="11">
    <source>
        <dbReference type="PROSITE-ProRule" id="PRU10141"/>
    </source>
</evidence>
<evidence type="ECO:0000256" key="12">
    <source>
        <dbReference type="SAM" id="MobiDB-lite"/>
    </source>
</evidence>
<dbReference type="PANTHER" id="PTHR11042">
    <property type="entry name" value="EUKARYOTIC TRANSLATION INITIATION FACTOR 2-ALPHA KINASE EIF2-ALPHA KINASE -RELATED"/>
    <property type="match status" value="1"/>
</dbReference>
<keyword evidence="3" id="KW-0808">Transferase</keyword>
<dbReference type="PROSITE" id="PS50011">
    <property type="entry name" value="PROTEIN_KINASE_DOM"/>
    <property type="match status" value="1"/>
</dbReference>
<dbReference type="EC" id="2.7.11.1" evidence="1"/>
<feature type="binding site" evidence="11">
    <location>
        <position position="180"/>
    </location>
    <ligand>
        <name>ATP</name>
        <dbReference type="ChEBI" id="CHEBI:30616"/>
    </ligand>
</feature>
<dbReference type="PROSITE" id="PS00108">
    <property type="entry name" value="PROTEIN_KINASE_ST"/>
    <property type="match status" value="1"/>
</dbReference>
<dbReference type="SMART" id="SM00220">
    <property type="entry name" value="S_TKc"/>
    <property type="match status" value="1"/>
</dbReference>
<dbReference type="GO" id="GO:0004694">
    <property type="term" value="F:eukaryotic translation initiation factor 2alpha kinase activity"/>
    <property type="evidence" value="ECO:0007669"/>
    <property type="project" value="TreeGrafter"/>
</dbReference>
<evidence type="ECO:0000256" key="8">
    <source>
        <dbReference type="ARBA" id="ARBA00037982"/>
    </source>
</evidence>
<feature type="region of interest" description="Disordered" evidence="12">
    <location>
        <begin position="244"/>
        <end position="297"/>
    </location>
</feature>
<gene>
    <name evidence="14" type="ORF">ANCCAN_13394</name>
</gene>
<feature type="compositionally biased region" description="Polar residues" evidence="12">
    <location>
        <begin position="248"/>
        <end position="273"/>
    </location>
</feature>
<dbReference type="OrthoDB" id="1405469at2759"/>
<keyword evidence="15" id="KW-1185">Reference proteome</keyword>
<dbReference type="Gene3D" id="1.10.510.10">
    <property type="entry name" value="Transferase(Phosphotransferase) domain 1"/>
    <property type="match status" value="1"/>
</dbReference>
<dbReference type="Proteomes" id="UP000252519">
    <property type="component" value="Unassembled WGS sequence"/>
</dbReference>
<dbReference type="Gene3D" id="3.30.200.20">
    <property type="entry name" value="Phosphorylase Kinase, domain 1"/>
    <property type="match status" value="1"/>
</dbReference>
<evidence type="ECO:0000256" key="7">
    <source>
        <dbReference type="ARBA" id="ARBA00023193"/>
    </source>
</evidence>
<keyword evidence="7" id="KW-0652">Protein synthesis inhibitor</keyword>
<comment type="caution">
    <text evidence="14">The sequence shown here is derived from an EMBL/GenBank/DDBJ whole genome shotgun (WGS) entry which is preliminary data.</text>
</comment>
<dbReference type="InterPro" id="IPR017441">
    <property type="entry name" value="Protein_kinase_ATP_BS"/>
</dbReference>
<dbReference type="EMBL" id="JOJR01000273">
    <property type="protein sequence ID" value="RCN40691.1"/>
    <property type="molecule type" value="Genomic_DNA"/>
</dbReference>
<proteinExistence type="inferred from homology"/>
<dbReference type="GO" id="GO:0005737">
    <property type="term" value="C:cytoplasm"/>
    <property type="evidence" value="ECO:0007669"/>
    <property type="project" value="TreeGrafter"/>
</dbReference>
<dbReference type="SUPFAM" id="SSF56112">
    <property type="entry name" value="Protein kinase-like (PK-like)"/>
    <property type="match status" value="1"/>
</dbReference>
<evidence type="ECO:0000256" key="9">
    <source>
        <dbReference type="ARBA" id="ARBA00048659"/>
    </source>
</evidence>
<dbReference type="GO" id="GO:0005634">
    <property type="term" value="C:nucleus"/>
    <property type="evidence" value="ECO:0007669"/>
    <property type="project" value="TreeGrafter"/>
</dbReference>
<dbReference type="InterPro" id="IPR050339">
    <property type="entry name" value="CC_SR_Kinase"/>
</dbReference>
<keyword evidence="5" id="KW-0418">Kinase</keyword>
<dbReference type="InterPro" id="IPR008271">
    <property type="entry name" value="Ser/Thr_kinase_AS"/>
</dbReference>
<evidence type="ECO:0000256" key="5">
    <source>
        <dbReference type="ARBA" id="ARBA00022777"/>
    </source>
</evidence>
<feature type="domain" description="Protein kinase" evidence="13">
    <location>
        <begin position="146"/>
        <end position="536"/>
    </location>
</feature>
<dbReference type="AlphaFoldDB" id="A0A368G8F2"/>
<dbReference type="InterPro" id="IPR011009">
    <property type="entry name" value="Kinase-like_dom_sf"/>
</dbReference>
<evidence type="ECO:0000256" key="4">
    <source>
        <dbReference type="ARBA" id="ARBA00022741"/>
    </source>
</evidence>
<evidence type="ECO:0000256" key="6">
    <source>
        <dbReference type="ARBA" id="ARBA00022840"/>
    </source>
</evidence>
<accession>A0A368G8F2</accession>
<organism evidence="14 15">
    <name type="scientific">Ancylostoma caninum</name>
    <name type="common">Dog hookworm</name>
    <dbReference type="NCBI Taxonomy" id="29170"/>
    <lineage>
        <taxon>Eukaryota</taxon>
        <taxon>Metazoa</taxon>
        <taxon>Ecdysozoa</taxon>
        <taxon>Nematoda</taxon>
        <taxon>Chromadorea</taxon>
        <taxon>Rhabditida</taxon>
        <taxon>Rhabditina</taxon>
        <taxon>Rhabditomorpha</taxon>
        <taxon>Strongyloidea</taxon>
        <taxon>Ancylostomatidae</taxon>
        <taxon>Ancylostomatinae</taxon>
        <taxon>Ancylostoma</taxon>
    </lineage>
</organism>
<evidence type="ECO:0000256" key="3">
    <source>
        <dbReference type="ARBA" id="ARBA00022679"/>
    </source>
</evidence>
<dbReference type="Pfam" id="PF00069">
    <property type="entry name" value="Pkinase"/>
    <property type="match status" value="2"/>
</dbReference>
<evidence type="ECO:0000313" key="15">
    <source>
        <dbReference type="Proteomes" id="UP000252519"/>
    </source>
</evidence>